<dbReference type="PANTHER" id="PTHR33398">
    <property type="entry name" value="30S RIBOSOMAL PROTEIN S20"/>
    <property type="match status" value="1"/>
</dbReference>
<name>A0A8J3I0S4_9CHLR</name>
<evidence type="ECO:0000256" key="6">
    <source>
        <dbReference type="ARBA" id="ARBA00023274"/>
    </source>
</evidence>
<feature type="region of interest" description="Disordered" evidence="9">
    <location>
        <begin position="72"/>
        <end position="93"/>
    </location>
</feature>
<dbReference type="AlphaFoldDB" id="A0A8J3I0S4"/>
<keyword evidence="11" id="KW-1185">Reference proteome</keyword>
<sequence length="93" mass="10445">MPNNASAEKRMRQEQKRRAHNRSVKSKVRTTITKARTSIASDAVEFEASQEAVRAAISELDRAAKKGVIHKNNAARRKSRLMKQLNATNVSEN</sequence>
<feature type="compositionally biased region" description="Basic residues" evidence="9">
    <location>
        <begin position="17"/>
        <end position="28"/>
    </location>
</feature>
<protein>
    <recommendedName>
        <fullName evidence="7 8">Small ribosomal subunit protein bS20</fullName>
    </recommendedName>
</protein>
<comment type="caution">
    <text evidence="10">The sequence shown here is derived from an EMBL/GenBank/DDBJ whole genome shotgun (WGS) entry which is preliminary data.</text>
</comment>
<dbReference type="GO" id="GO:0006412">
    <property type="term" value="P:translation"/>
    <property type="evidence" value="ECO:0007669"/>
    <property type="project" value="UniProtKB-UniRule"/>
</dbReference>
<dbReference type="InterPro" id="IPR002583">
    <property type="entry name" value="Ribosomal_bS20"/>
</dbReference>
<evidence type="ECO:0000256" key="3">
    <source>
        <dbReference type="ARBA" id="ARBA00022730"/>
    </source>
</evidence>
<evidence type="ECO:0000256" key="5">
    <source>
        <dbReference type="ARBA" id="ARBA00022980"/>
    </source>
</evidence>
<dbReference type="Gene3D" id="1.20.58.110">
    <property type="entry name" value="Ribosomal protein S20"/>
    <property type="match status" value="1"/>
</dbReference>
<dbReference type="GO" id="GO:0003735">
    <property type="term" value="F:structural constituent of ribosome"/>
    <property type="evidence" value="ECO:0007669"/>
    <property type="project" value="InterPro"/>
</dbReference>
<gene>
    <name evidence="8 10" type="primary">rpsT</name>
    <name evidence="10" type="ORF">KSX_16070</name>
</gene>
<evidence type="ECO:0000256" key="4">
    <source>
        <dbReference type="ARBA" id="ARBA00022884"/>
    </source>
</evidence>
<organism evidence="10 11">
    <name type="scientific">Ktedonospora formicarum</name>
    <dbReference type="NCBI Taxonomy" id="2778364"/>
    <lineage>
        <taxon>Bacteria</taxon>
        <taxon>Bacillati</taxon>
        <taxon>Chloroflexota</taxon>
        <taxon>Ktedonobacteria</taxon>
        <taxon>Ktedonobacterales</taxon>
        <taxon>Ktedonobacteraceae</taxon>
        <taxon>Ktedonospora</taxon>
    </lineage>
</organism>
<keyword evidence="4 8" id="KW-0694">RNA-binding</keyword>
<keyword evidence="5 8" id="KW-0689">Ribosomal protein</keyword>
<dbReference type="PANTHER" id="PTHR33398:SF1">
    <property type="entry name" value="SMALL RIBOSOMAL SUBUNIT PROTEIN BS20C"/>
    <property type="match status" value="1"/>
</dbReference>
<dbReference type="HAMAP" id="MF_00500">
    <property type="entry name" value="Ribosomal_bS20"/>
    <property type="match status" value="1"/>
</dbReference>
<feature type="compositionally biased region" description="Basic and acidic residues" evidence="9">
    <location>
        <begin position="7"/>
        <end position="16"/>
    </location>
</feature>
<dbReference type="NCBIfam" id="TIGR00029">
    <property type="entry name" value="S20"/>
    <property type="match status" value="1"/>
</dbReference>
<dbReference type="GO" id="GO:0005829">
    <property type="term" value="C:cytosol"/>
    <property type="evidence" value="ECO:0007669"/>
    <property type="project" value="TreeGrafter"/>
</dbReference>
<dbReference type="GO" id="GO:0015935">
    <property type="term" value="C:small ribosomal subunit"/>
    <property type="evidence" value="ECO:0007669"/>
    <property type="project" value="TreeGrafter"/>
</dbReference>
<dbReference type="Proteomes" id="UP000612362">
    <property type="component" value="Unassembled WGS sequence"/>
</dbReference>
<evidence type="ECO:0000256" key="9">
    <source>
        <dbReference type="SAM" id="MobiDB-lite"/>
    </source>
</evidence>
<accession>A0A8J3I0S4</accession>
<dbReference type="Pfam" id="PF01649">
    <property type="entry name" value="Ribosomal_S20p"/>
    <property type="match status" value="1"/>
</dbReference>
<feature type="region of interest" description="Disordered" evidence="9">
    <location>
        <begin position="1"/>
        <end position="29"/>
    </location>
</feature>
<evidence type="ECO:0000256" key="2">
    <source>
        <dbReference type="ARBA" id="ARBA00007634"/>
    </source>
</evidence>
<evidence type="ECO:0000313" key="10">
    <source>
        <dbReference type="EMBL" id="GHO43444.1"/>
    </source>
</evidence>
<evidence type="ECO:0000313" key="11">
    <source>
        <dbReference type="Proteomes" id="UP000612362"/>
    </source>
</evidence>
<dbReference type="InterPro" id="IPR036510">
    <property type="entry name" value="Ribosomal_bS20_sf"/>
</dbReference>
<reference evidence="10" key="1">
    <citation type="submission" date="2020-10" db="EMBL/GenBank/DDBJ databases">
        <title>Taxonomic study of unclassified bacteria belonging to the class Ktedonobacteria.</title>
        <authorList>
            <person name="Yabe S."/>
            <person name="Wang C.M."/>
            <person name="Zheng Y."/>
            <person name="Sakai Y."/>
            <person name="Cavaletti L."/>
            <person name="Monciardini P."/>
            <person name="Donadio S."/>
        </authorList>
    </citation>
    <scope>NUCLEOTIDE SEQUENCE</scope>
    <source>
        <strain evidence="10">SOSP1-1</strain>
    </source>
</reference>
<dbReference type="FunFam" id="1.20.58.110:FF:000001">
    <property type="entry name" value="30S ribosomal protein S20"/>
    <property type="match status" value="1"/>
</dbReference>
<keyword evidence="6 8" id="KW-0687">Ribonucleoprotein</keyword>
<evidence type="ECO:0000256" key="8">
    <source>
        <dbReference type="HAMAP-Rule" id="MF_00500"/>
    </source>
</evidence>
<dbReference type="SUPFAM" id="SSF46992">
    <property type="entry name" value="Ribosomal protein S20"/>
    <property type="match status" value="1"/>
</dbReference>
<proteinExistence type="inferred from homology"/>
<dbReference type="EMBL" id="BNJF01000001">
    <property type="protein sequence ID" value="GHO43444.1"/>
    <property type="molecule type" value="Genomic_DNA"/>
</dbReference>
<feature type="compositionally biased region" description="Basic residues" evidence="9">
    <location>
        <begin position="72"/>
        <end position="81"/>
    </location>
</feature>
<dbReference type="GO" id="GO:0070181">
    <property type="term" value="F:small ribosomal subunit rRNA binding"/>
    <property type="evidence" value="ECO:0007669"/>
    <property type="project" value="TreeGrafter"/>
</dbReference>
<dbReference type="RefSeq" id="WP_220192918.1">
    <property type="nucleotide sequence ID" value="NZ_BNJF01000001.1"/>
</dbReference>
<evidence type="ECO:0000256" key="7">
    <source>
        <dbReference type="ARBA" id="ARBA00035136"/>
    </source>
</evidence>
<evidence type="ECO:0000256" key="1">
    <source>
        <dbReference type="ARBA" id="ARBA00003134"/>
    </source>
</evidence>
<comment type="function">
    <text evidence="1 8">Binds directly to 16S ribosomal RNA.</text>
</comment>
<comment type="similarity">
    <text evidence="2 8">Belongs to the bacterial ribosomal protein bS20 family.</text>
</comment>
<keyword evidence="3 8" id="KW-0699">rRNA-binding</keyword>